<feature type="signal peptide" evidence="1">
    <location>
        <begin position="1"/>
        <end position="19"/>
    </location>
</feature>
<dbReference type="EMBL" id="KK101045">
    <property type="protein sequence ID" value="KIZ02455.1"/>
    <property type="molecule type" value="Genomic_DNA"/>
</dbReference>
<dbReference type="Proteomes" id="UP000054498">
    <property type="component" value="Unassembled WGS sequence"/>
</dbReference>
<evidence type="ECO:0008006" key="4">
    <source>
        <dbReference type="Google" id="ProtNLM"/>
    </source>
</evidence>
<sequence>MGRLSVSLVILCAISGAAALKESSTYRMATESPEDTPWQVLCDDLASSGRSPSLRIRGTDPSGASFTTAYRLASCRGAAPLWSAHVTIHACDHCNLSALRSEMQGLSVAFDQDGTSFDRLRVTKAGRPSPPLSAAARAVCVEAARAVAARHGARKAAATAAQAVQRQLLQTTGLSAGDDQSARVCSPSDTVNFDVTLTRGSDVVGSPNVDLPDGLTQSNYAVQADNHIVFLDIPVGVYEIKIWELAQHCLPSGEADTDAGGMANTSVVLSVLQVGITSIKSAEGGPTLYFNATSDDLPSEAAPAFRILRLALSDNLTSDDVTFMNATVTPACEFVSADGADVLYNCSIASSAQDLTWDVLGRPDEDACKKTATVETRAMDLGVSVPATLAPAAPLCNAQLSWTTQLPASFSVNPASGFTVALADVSVNGTACGVNMEQGRIDCLIPVGVTAVEVTVTKNGFSASNVTVFNAPHVSYSLGGFARESSIVIESGLVGQAVIDVYVSGGLTQDDVTSSYDGCAFNSSGAEGALTYVCSNLQIGNTEITFSANKDGCPVSDTVAVSVELQMSAGPDQSVRTCDPSTTFAFNVTVARGSAAVGPLKVNLPEGLTESNYFGPVALDEGRELIMFQDIPVGSHEIQIWADTAKGNVSDSVVLSVQQTGTITIEGADGTLLHYAATSDNLPSPLNPVATDLRVVMTGSLTPDDVSFLNASSSPECVFVSAEGADLRYRCSLTSSHQTLAWGVLGGARGACTKTATVETRAMDLRVSLPATLAPATPLCNAQTVWATQLPASFSVNPASGFSVALADVSVNGSACVVNAEQGRIDCVVPAGNTLVEVTATKNGFTAKNTTVFSVPHVSYSLSAAARQSSIVIGSGLVGQAVVDVQIAGGLTRDDVIPSRGGCAFNGSSVEGTLTYVCRDLPIGSTDITFSANKTGCAVAAVVSVSVELQMSAGPDQSVRTCDPSTTFAFNVSVARGSTAVGPLKVNLPEGLTKSNYDGPFNASAGQELIMFKDIPVGSHEIQIWGAQPRTD</sequence>
<gene>
    <name evidence="2" type="ORF">MNEG_5506</name>
</gene>
<feature type="chain" id="PRO_5002264833" description="Ig-like domain-containing protein" evidence="1">
    <location>
        <begin position="20"/>
        <end position="1032"/>
    </location>
</feature>
<dbReference type="RefSeq" id="XP_013901474.1">
    <property type="nucleotide sequence ID" value="XM_014046020.1"/>
</dbReference>
<evidence type="ECO:0000256" key="1">
    <source>
        <dbReference type="SAM" id="SignalP"/>
    </source>
</evidence>
<accession>A0A0D2MH99</accession>
<keyword evidence="3" id="KW-1185">Reference proteome</keyword>
<reference evidence="2 3" key="1">
    <citation type="journal article" date="2013" name="BMC Genomics">
        <title>Reconstruction of the lipid metabolism for the microalga Monoraphidium neglectum from its genome sequence reveals characteristics suitable for biofuel production.</title>
        <authorList>
            <person name="Bogen C."/>
            <person name="Al-Dilaimi A."/>
            <person name="Albersmeier A."/>
            <person name="Wichmann J."/>
            <person name="Grundmann M."/>
            <person name="Rupp O."/>
            <person name="Lauersen K.J."/>
            <person name="Blifernez-Klassen O."/>
            <person name="Kalinowski J."/>
            <person name="Goesmann A."/>
            <person name="Mussgnug J.H."/>
            <person name="Kruse O."/>
        </authorList>
    </citation>
    <scope>NUCLEOTIDE SEQUENCE [LARGE SCALE GENOMIC DNA]</scope>
    <source>
        <strain evidence="2 3">SAG 48.87</strain>
    </source>
</reference>
<dbReference type="KEGG" id="mng:MNEG_5506"/>
<evidence type="ECO:0000313" key="3">
    <source>
        <dbReference type="Proteomes" id="UP000054498"/>
    </source>
</evidence>
<dbReference type="GeneID" id="25738383"/>
<keyword evidence="1" id="KW-0732">Signal</keyword>
<dbReference type="AlphaFoldDB" id="A0A0D2MH99"/>
<proteinExistence type="predicted"/>
<name>A0A0D2MH99_9CHLO</name>
<organism evidence="2 3">
    <name type="scientific">Monoraphidium neglectum</name>
    <dbReference type="NCBI Taxonomy" id="145388"/>
    <lineage>
        <taxon>Eukaryota</taxon>
        <taxon>Viridiplantae</taxon>
        <taxon>Chlorophyta</taxon>
        <taxon>core chlorophytes</taxon>
        <taxon>Chlorophyceae</taxon>
        <taxon>CS clade</taxon>
        <taxon>Sphaeropleales</taxon>
        <taxon>Selenastraceae</taxon>
        <taxon>Monoraphidium</taxon>
    </lineage>
</organism>
<evidence type="ECO:0000313" key="2">
    <source>
        <dbReference type="EMBL" id="KIZ02455.1"/>
    </source>
</evidence>
<protein>
    <recommendedName>
        <fullName evidence="4">Ig-like domain-containing protein</fullName>
    </recommendedName>
</protein>